<dbReference type="Proteomes" id="UP001234202">
    <property type="component" value="Unassembled WGS sequence"/>
</dbReference>
<sequence length="593" mass="64301">MSALDDIKDDYKHEMQHVEELGVNELRPVGTTSDVEYPQALRDMEEAPSLDTLRAGLSLQQADMTMPLGQAFSRDWRMFACTLPFLIAAMGTGIDGGLSGISVSMPKFLIKFGEFNPVTKSLFLPSLWKGLWDSMVALGVAIGAMSSGYLLDRWGPQKIVIIASILFICPVMIQTFANSRVMMLVGKLLGGIPQGIFNVAASNFVSEASNLRMRGPLSALLPLSAIGGVALGLTIGYERIAYVTSGMFSHITGLSQYVSKAVLTFCSYTDWLSWRLALIMQVVPPIICIATLPFATTSPIFLVKKGRMEDARQSLRKLYGTTADIPARLAIIQQAVAIEREEAAKIGASSYKDLFSTAIARKRTFASAWLWFTYQANGQVFIASGLYFLIITGMDITTAFTISVCFLSLSALVNIGSGTIINKVGRRNAFLYGNLIYMAVMAILGGLHFAKGHSGQLAVAVMINIAIAAQQLGGGAPTYTLLNEISSLRLRAKTQSLAIAFNFVLNWAWNLVTPYIYQPGAGNANLGAASAFIFVGTTGLCLVVAFFVIPETNGRTVVQMDLLYESKVPIRKFGSTDIAALERLHAREHNVSL</sequence>
<accession>A0ACC2XM12</accession>
<protein>
    <submittedName>
        <fullName evidence="1">Uncharacterized protein</fullName>
    </submittedName>
</protein>
<name>A0ACC2XM12_9TREE</name>
<gene>
    <name evidence="1" type="ORF">QFC24_003022</name>
</gene>
<dbReference type="EMBL" id="JASBWV010000009">
    <property type="protein sequence ID" value="KAJ9124655.1"/>
    <property type="molecule type" value="Genomic_DNA"/>
</dbReference>
<comment type="caution">
    <text evidence="1">The sequence shown here is derived from an EMBL/GenBank/DDBJ whole genome shotgun (WGS) entry which is preliminary data.</text>
</comment>
<reference evidence="1" key="1">
    <citation type="submission" date="2023-04" db="EMBL/GenBank/DDBJ databases">
        <title>Draft Genome sequencing of Naganishia species isolated from polar environments using Oxford Nanopore Technology.</title>
        <authorList>
            <person name="Leo P."/>
            <person name="Venkateswaran K."/>
        </authorList>
    </citation>
    <scope>NUCLEOTIDE SEQUENCE</scope>
    <source>
        <strain evidence="1">DBVPG 5303</strain>
    </source>
</reference>
<organism evidence="1 2">
    <name type="scientific">Naganishia onofrii</name>
    <dbReference type="NCBI Taxonomy" id="1851511"/>
    <lineage>
        <taxon>Eukaryota</taxon>
        <taxon>Fungi</taxon>
        <taxon>Dikarya</taxon>
        <taxon>Basidiomycota</taxon>
        <taxon>Agaricomycotina</taxon>
        <taxon>Tremellomycetes</taxon>
        <taxon>Filobasidiales</taxon>
        <taxon>Filobasidiaceae</taxon>
        <taxon>Naganishia</taxon>
    </lineage>
</organism>
<proteinExistence type="predicted"/>
<evidence type="ECO:0000313" key="1">
    <source>
        <dbReference type="EMBL" id="KAJ9124655.1"/>
    </source>
</evidence>
<keyword evidence="2" id="KW-1185">Reference proteome</keyword>
<evidence type="ECO:0000313" key="2">
    <source>
        <dbReference type="Proteomes" id="UP001234202"/>
    </source>
</evidence>